<feature type="compositionally biased region" description="Polar residues" evidence="1">
    <location>
        <begin position="21"/>
        <end position="34"/>
    </location>
</feature>
<protein>
    <submittedName>
        <fullName evidence="2">Uncharacterized protein</fullName>
    </submittedName>
</protein>
<name>A0A4Y2NCF5_ARAVE</name>
<evidence type="ECO:0000256" key="1">
    <source>
        <dbReference type="SAM" id="MobiDB-lite"/>
    </source>
</evidence>
<comment type="caution">
    <text evidence="2">The sequence shown here is derived from an EMBL/GenBank/DDBJ whole genome shotgun (WGS) entry which is preliminary data.</text>
</comment>
<gene>
    <name evidence="2" type="ORF">AVEN_8074_1</name>
</gene>
<proteinExistence type="predicted"/>
<feature type="region of interest" description="Disordered" evidence="1">
    <location>
        <begin position="16"/>
        <end position="44"/>
    </location>
</feature>
<sequence>MQIHLVPAKGRMFLTPHASFQGGSASDGTLTTEPNKGKQPPALDIPSLGTYLGASRNLYARSHLRECPPTLMPSLREWPFSLIPSIITKWLGYQRN</sequence>
<dbReference type="AlphaFoldDB" id="A0A4Y2NCF5"/>
<dbReference type="Proteomes" id="UP000499080">
    <property type="component" value="Unassembled WGS sequence"/>
</dbReference>
<evidence type="ECO:0000313" key="3">
    <source>
        <dbReference type="Proteomes" id="UP000499080"/>
    </source>
</evidence>
<evidence type="ECO:0000313" key="2">
    <source>
        <dbReference type="EMBL" id="GBN36300.1"/>
    </source>
</evidence>
<dbReference type="EMBL" id="BGPR01008815">
    <property type="protein sequence ID" value="GBN36300.1"/>
    <property type="molecule type" value="Genomic_DNA"/>
</dbReference>
<accession>A0A4Y2NCF5</accession>
<reference evidence="2 3" key="1">
    <citation type="journal article" date="2019" name="Sci. Rep.">
        <title>Orb-weaving spider Araneus ventricosus genome elucidates the spidroin gene catalogue.</title>
        <authorList>
            <person name="Kono N."/>
            <person name="Nakamura H."/>
            <person name="Ohtoshi R."/>
            <person name="Moran D.A.P."/>
            <person name="Shinohara A."/>
            <person name="Yoshida Y."/>
            <person name="Fujiwara M."/>
            <person name="Mori M."/>
            <person name="Tomita M."/>
            <person name="Arakawa K."/>
        </authorList>
    </citation>
    <scope>NUCLEOTIDE SEQUENCE [LARGE SCALE GENOMIC DNA]</scope>
</reference>
<keyword evidence="3" id="KW-1185">Reference proteome</keyword>
<organism evidence="2 3">
    <name type="scientific">Araneus ventricosus</name>
    <name type="common">Orbweaver spider</name>
    <name type="synonym">Epeira ventricosa</name>
    <dbReference type="NCBI Taxonomy" id="182803"/>
    <lineage>
        <taxon>Eukaryota</taxon>
        <taxon>Metazoa</taxon>
        <taxon>Ecdysozoa</taxon>
        <taxon>Arthropoda</taxon>
        <taxon>Chelicerata</taxon>
        <taxon>Arachnida</taxon>
        <taxon>Araneae</taxon>
        <taxon>Araneomorphae</taxon>
        <taxon>Entelegynae</taxon>
        <taxon>Araneoidea</taxon>
        <taxon>Araneidae</taxon>
        <taxon>Araneus</taxon>
    </lineage>
</organism>